<gene>
    <name evidence="1" type="ORF">GCM10007103_10810</name>
</gene>
<evidence type="ECO:0000313" key="2">
    <source>
        <dbReference type="Proteomes" id="UP000610456"/>
    </source>
</evidence>
<dbReference type="EMBL" id="BMXB01000002">
    <property type="protein sequence ID" value="GHA31106.1"/>
    <property type="molecule type" value="Genomic_DNA"/>
</dbReference>
<proteinExistence type="predicted"/>
<reference evidence="1" key="2">
    <citation type="submission" date="2020-09" db="EMBL/GenBank/DDBJ databases">
        <authorList>
            <person name="Sun Q."/>
            <person name="Kim S."/>
        </authorList>
    </citation>
    <scope>NUCLEOTIDE SEQUENCE</scope>
    <source>
        <strain evidence="1">KCTC 12719</strain>
    </source>
</reference>
<name>A0A918SA80_9FLAO</name>
<dbReference type="AlphaFoldDB" id="A0A918SA80"/>
<protein>
    <submittedName>
        <fullName evidence="1">Uncharacterized protein</fullName>
    </submittedName>
</protein>
<evidence type="ECO:0000313" key="1">
    <source>
        <dbReference type="EMBL" id="GHA31106.1"/>
    </source>
</evidence>
<reference evidence="1" key="1">
    <citation type="journal article" date="2014" name="Int. J. Syst. Evol. Microbiol.">
        <title>Complete genome sequence of Corynebacterium casei LMG S-19264T (=DSM 44701T), isolated from a smear-ripened cheese.</title>
        <authorList>
            <consortium name="US DOE Joint Genome Institute (JGI-PGF)"/>
            <person name="Walter F."/>
            <person name="Albersmeier A."/>
            <person name="Kalinowski J."/>
            <person name="Ruckert C."/>
        </authorList>
    </citation>
    <scope>NUCLEOTIDE SEQUENCE</scope>
    <source>
        <strain evidence="1">KCTC 12719</strain>
    </source>
</reference>
<comment type="caution">
    <text evidence="1">The sequence shown here is derived from an EMBL/GenBank/DDBJ whole genome shotgun (WGS) entry which is preliminary data.</text>
</comment>
<keyword evidence="2" id="KW-1185">Reference proteome</keyword>
<dbReference type="Proteomes" id="UP000610456">
    <property type="component" value="Unassembled WGS sequence"/>
</dbReference>
<accession>A0A918SA80</accession>
<sequence>MLSVKLLFGTRAIAVPASLARSVATIVILYPYVLAVISKLAEDTVPPGAFKLSAIVLVASEVAAIVTSPPPAAPPIIRPKLRSLVLVIVRGSTISAKVDAVAVLSCAKVVPAIRANKTNVIFHDK</sequence>
<organism evidence="1 2">
    <name type="scientific">Salinimicrobium marinum</name>
    <dbReference type="NCBI Taxonomy" id="680283"/>
    <lineage>
        <taxon>Bacteria</taxon>
        <taxon>Pseudomonadati</taxon>
        <taxon>Bacteroidota</taxon>
        <taxon>Flavobacteriia</taxon>
        <taxon>Flavobacteriales</taxon>
        <taxon>Flavobacteriaceae</taxon>
        <taxon>Salinimicrobium</taxon>
    </lineage>
</organism>